<protein>
    <submittedName>
        <fullName evidence="2">Uncharacterized protein</fullName>
    </submittedName>
</protein>
<evidence type="ECO:0000256" key="1">
    <source>
        <dbReference type="SAM" id="MobiDB-lite"/>
    </source>
</evidence>
<feature type="region of interest" description="Disordered" evidence="1">
    <location>
        <begin position="1"/>
        <end position="25"/>
    </location>
</feature>
<organism evidence="2 3">
    <name type="scientific">Effrenium voratum</name>
    <dbReference type="NCBI Taxonomy" id="2562239"/>
    <lineage>
        <taxon>Eukaryota</taxon>
        <taxon>Sar</taxon>
        <taxon>Alveolata</taxon>
        <taxon>Dinophyceae</taxon>
        <taxon>Suessiales</taxon>
        <taxon>Symbiodiniaceae</taxon>
        <taxon>Effrenium</taxon>
    </lineage>
</organism>
<reference evidence="2" key="1">
    <citation type="submission" date="2023-08" db="EMBL/GenBank/DDBJ databases">
        <authorList>
            <person name="Chen Y."/>
            <person name="Shah S."/>
            <person name="Dougan E. K."/>
            <person name="Thang M."/>
            <person name="Chan C."/>
        </authorList>
    </citation>
    <scope>NUCLEOTIDE SEQUENCE</scope>
</reference>
<evidence type="ECO:0000313" key="2">
    <source>
        <dbReference type="EMBL" id="CAJ1383163.1"/>
    </source>
</evidence>
<sequence length="181" mass="19607">SAGSSAPERSARCSGRGGPGRRGAVRRGCAVRLQDGAFWQAMRAVSFVLAVLAASGKDSTHKLQEVSRAGNGSAPVPFEDLEPFGRENKAQALTEAAIKESNKMVDQIEKAEVAETKRSVFRALTRLRGAALQSFDGIAKTQESNIDTYTQNSSYRERHPVKHLASEEQDVSKWAFPTNAD</sequence>
<accession>A0AA36MYC2</accession>
<dbReference type="AlphaFoldDB" id="A0AA36MYC2"/>
<evidence type="ECO:0000313" key="3">
    <source>
        <dbReference type="Proteomes" id="UP001178507"/>
    </source>
</evidence>
<gene>
    <name evidence="2" type="ORF">EVOR1521_LOCUS10352</name>
</gene>
<keyword evidence="3" id="KW-1185">Reference proteome</keyword>
<name>A0AA36MYC2_9DINO</name>
<dbReference type="EMBL" id="CAUJNA010000992">
    <property type="protein sequence ID" value="CAJ1383163.1"/>
    <property type="molecule type" value="Genomic_DNA"/>
</dbReference>
<dbReference type="Proteomes" id="UP001178507">
    <property type="component" value="Unassembled WGS sequence"/>
</dbReference>
<comment type="caution">
    <text evidence="2">The sequence shown here is derived from an EMBL/GenBank/DDBJ whole genome shotgun (WGS) entry which is preliminary data.</text>
</comment>
<feature type="region of interest" description="Disordered" evidence="1">
    <location>
        <begin position="146"/>
        <end position="181"/>
    </location>
</feature>
<feature type="non-terminal residue" evidence="2">
    <location>
        <position position="1"/>
    </location>
</feature>
<proteinExistence type="predicted"/>